<reference evidence="2 3" key="1">
    <citation type="submission" date="2018-06" db="EMBL/GenBank/DDBJ databases">
        <authorList>
            <consortium name="Pathogen Informatics"/>
            <person name="Doyle S."/>
        </authorList>
    </citation>
    <scope>NUCLEOTIDE SEQUENCE [LARGE SCALE GENOMIC DNA]</scope>
    <source>
        <strain evidence="2 3">NCTC10288</strain>
    </source>
</reference>
<keyword evidence="1" id="KW-0812">Transmembrane</keyword>
<feature type="transmembrane region" description="Helical" evidence="1">
    <location>
        <begin position="39"/>
        <end position="59"/>
    </location>
</feature>
<sequence length="88" mass="8959">MSMEFGTAFRVMEWVALVVTVAALVAILARPQAPRMPKIVGGLGAALIIAGVGSFIALTGTASINLTGLAALAVGFIALLAYLFLARA</sequence>
<proteinExistence type="predicted"/>
<evidence type="ECO:0000313" key="3">
    <source>
        <dbReference type="Proteomes" id="UP000249264"/>
    </source>
</evidence>
<evidence type="ECO:0000313" key="2">
    <source>
        <dbReference type="EMBL" id="SQI00686.1"/>
    </source>
</evidence>
<organism evidence="2 3">
    <name type="scientific">Corynebacterium minutissimum</name>
    <dbReference type="NCBI Taxonomy" id="38301"/>
    <lineage>
        <taxon>Bacteria</taxon>
        <taxon>Bacillati</taxon>
        <taxon>Actinomycetota</taxon>
        <taxon>Actinomycetes</taxon>
        <taxon>Mycobacteriales</taxon>
        <taxon>Corynebacteriaceae</taxon>
        <taxon>Corynebacterium</taxon>
    </lineage>
</organism>
<feature type="transmembrane region" description="Helical" evidence="1">
    <location>
        <begin position="66"/>
        <end position="85"/>
    </location>
</feature>
<evidence type="ECO:0000256" key="1">
    <source>
        <dbReference type="SAM" id="Phobius"/>
    </source>
</evidence>
<gene>
    <name evidence="2" type="ORF">NCTC10288_02004</name>
</gene>
<dbReference type="EMBL" id="LS483460">
    <property type="protein sequence ID" value="SQI00686.1"/>
    <property type="molecule type" value="Genomic_DNA"/>
</dbReference>
<name>A0A2X4REK2_9CORY</name>
<dbReference type="AlphaFoldDB" id="A0A2X4REK2"/>
<dbReference type="Proteomes" id="UP000249264">
    <property type="component" value="Chromosome 1"/>
</dbReference>
<dbReference type="KEGG" id="cmin:NCTC10288_02004"/>
<keyword evidence="1" id="KW-0472">Membrane</keyword>
<keyword evidence="1" id="KW-1133">Transmembrane helix</keyword>
<protein>
    <submittedName>
        <fullName evidence="2">Uncharacterized protein</fullName>
    </submittedName>
</protein>
<accession>A0A2X4REK2</accession>